<reference evidence="1 2" key="1">
    <citation type="submission" date="2016-11" db="EMBL/GenBank/DDBJ databases">
        <title>Draft Genome Sequences of Nine Cyanobacterial Strains from Diverse Habitats.</title>
        <authorList>
            <person name="Zhu T."/>
            <person name="Hou S."/>
            <person name="Lu X."/>
            <person name="Hess W.R."/>
        </authorList>
    </citation>
    <scope>NUCLEOTIDE SEQUENCE [LARGE SCALE GENOMIC DNA]</scope>
    <source>
        <strain evidence="1 2">IAM M-71</strain>
    </source>
</reference>
<dbReference type="RefSeq" id="WP_073591910.1">
    <property type="nucleotide sequence ID" value="NZ_MRCE01000002.1"/>
</dbReference>
<accession>A0A1U7ISU7</accession>
<protein>
    <submittedName>
        <fullName evidence="1">Uncharacterized protein</fullName>
    </submittedName>
</protein>
<proteinExistence type="predicted"/>
<dbReference type="Proteomes" id="UP000185860">
    <property type="component" value="Unassembled WGS sequence"/>
</dbReference>
<comment type="caution">
    <text evidence="1">The sequence shown here is derived from an EMBL/GenBank/DDBJ whole genome shotgun (WGS) entry which is preliminary data.</text>
</comment>
<name>A0A1U7ISU7_9CYAN</name>
<evidence type="ECO:0000313" key="1">
    <source>
        <dbReference type="EMBL" id="OKH40529.1"/>
    </source>
</evidence>
<dbReference type="EMBL" id="MRCE01000002">
    <property type="protein sequence ID" value="OKH40529.1"/>
    <property type="molecule type" value="Genomic_DNA"/>
</dbReference>
<dbReference type="STRING" id="454136.NIES2119_02650"/>
<organism evidence="1 2">
    <name type="scientific">[Phormidium ambiguum] IAM M-71</name>
    <dbReference type="NCBI Taxonomy" id="454136"/>
    <lineage>
        <taxon>Bacteria</taxon>
        <taxon>Bacillati</taxon>
        <taxon>Cyanobacteriota</taxon>
        <taxon>Cyanophyceae</taxon>
        <taxon>Oscillatoriophycideae</taxon>
        <taxon>Aerosakkonematales</taxon>
        <taxon>Aerosakkonemataceae</taxon>
        <taxon>Floridanema</taxon>
    </lineage>
</organism>
<sequence length="82" mass="9315">MAFQTIDPVCLSIPAIESAIASGWKPVCHITYNRDAWVKLIQPPSEYSFDEAKLLCQESPDTWVAWVPDHGEIILDKSQFYC</sequence>
<dbReference type="AlphaFoldDB" id="A0A1U7ISU7"/>
<dbReference type="OrthoDB" id="573945at2"/>
<gene>
    <name evidence="1" type="ORF">NIES2119_02650</name>
</gene>
<evidence type="ECO:0000313" key="2">
    <source>
        <dbReference type="Proteomes" id="UP000185860"/>
    </source>
</evidence>